<evidence type="ECO:0000256" key="3">
    <source>
        <dbReference type="ARBA" id="ARBA00023002"/>
    </source>
</evidence>
<dbReference type="InterPro" id="IPR045247">
    <property type="entry name" value="Oye-like"/>
</dbReference>
<feature type="domain" description="NADH:flavin oxidoreductase/NADH oxidase N-terminal" evidence="4">
    <location>
        <begin position="4"/>
        <end position="337"/>
    </location>
</feature>
<evidence type="ECO:0000259" key="4">
    <source>
        <dbReference type="Pfam" id="PF00724"/>
    </source>
</evidence>
<evidence type="ECO:0000256" key="1">
    <source>
        <dbReference type="ARBA" id="ARBA00001917"/>
    </source>
</evidence>
<gene>
    <name evidence="5" type="ORF">EDC63_12920</name>
</gene>
<dbReference type="SUPFAM" id="SSF51395">
    <property type="entry name" value="FMN-linked oxidoreductases"/>
    <property type="match status" value="1"/>
</dbReference>
<dbReference type="FunFam" id="3.20.20.70:FF:000059">
    <property type="entry name" value="N-ethylmaleimide reductase, FMN-linked"/>
    <property type="match status" value="1"/>
</dbReference>
<evidence type="ECO:0000313" key="5">
    <source>
        <dbReference type="EMBL" id="TCV80231.1"/>
    </source>
</evidence>
<name>A0A4R3XSM8_9PROT</name>
<sequence length="359" mass="39228">MHIDLFTPFNMGPYTLPNRLVMAPLTRNRAGAGNAPQPLNVEYYRQRASAGLIISEGSQISAGAVGYPATPGIHSTEQIAGWKQVTEAVHHSGGRIFLQLWHCGRISHPSMLPGNALPVAPSAIKPEGQAVTYQGMQEFVTPRALEAAELSGIVDEFRTAAQNALDACFDGVEIHAANGYLLDQFIRDGSNQRTDNYGGTPENRCRLLKEVTEAVTNVWGANRVGVRLSPLNPFNDMHDSNPQHTFETAAKTLSPFGLAYLHIMETAIGENKHPKQDFDFHKLRLAYNGTYMANGGYDKVRAERALASGYADLIAFGVLFLANPDLPERIRQNTPLNTPNQATFYGGDEKGYTDYPALG</sequence>
<dbReference type="AlphaFoldDB" id="A0A4R3XSM8"/>
<dbReference type="Proteomes" id="UP000295367">
    <property type="component" value="Unassembled WGS sequence"/>
</dbReference>
<proteinExistence type="inferred from homology"/>
<evidence type="ECO:0000313" key="6">
    <source>
        <dbReference type="Proteomes" id="UP000295367"/>
    </source>
</evidence>
<comment type="caution">
    <text evidence="5">The sequence shown here is derived from an EMBL/GenBank/DDBJ whole genome shotgun (WGS) entry which is preliminary data.</text>
</comment>
<dbReference type="CDD" id="cd02933">
    <property type="entry name" value="OYE_like_FMN"/>
    <property type="match status" value="1"/>
</dbReference>
<comment type="similarity">
    <text evidence="2">Belongs to the NADH:flavin oxidoreductase/NADH oxidase family.</text>
</comment>
<dbReference type="InterPro" id="IPR013785">
    <property type="entry name" value="Aldolase_TIM"/>
</dbReference>
<keyword evidence="6" id="KW-1185">Reference proteome</keyword>
<dbReference type="Pfam" id="PF00724">
    <property type="entry name" value="Oxidored_FMN"/>
    <property type="match status" value="1"/>
</dbReference>
<dbReference type="GO" id="GO:0010181">
    <property type="term" value="F:FMN binding"/>
    <property type="evidence" value="ECO:0007669"/>
    <property type="project" value="InterPro"/>
</dbReference>
<dbReference type="EMBL" id="SMCO01000029">
    <property type="protein sequence ID" value="TCV80231.1"/>
    <property type="molecule type" value="Genomic_DNA"/>
</dbReference>
<protein>
    <submittedName>
        <fullName evidence="5">N-ethylmaleimide reductase</fullName>
    </submittedName>
</protein>
<dbReference type="InterPro" id="IPR001155">
    <property type="entry name" value="OxRdtase_FMN_N"/>
</dbReference>
<dbReference type="OrthoDB" id="8985337at2"/>
<comment type="cofactor">
    <cofactor evidence="1">
        <name>FMN</name>
        <dbReference type="ChEBI" id="CHEBI:58210"/>
    </cofactor>
</comment>
<organism evidence="5 6">
    <name type="scientific">Sulfurirhabdus autotrophica</name>
    <dbReference type="NCBI Taxonomy" id="1706046"/>
    <lineage>
        <taxon>Bacteria</taxon>
        <taxon>Pseudomonadati</taxon>
        <taxon>Pseudomonadota</taxon>
        <taxon>Betaproteobacteria</taxon>
        <taxon>Nitrosomonadales</taxon>
        <taxon>Sulfuricellaceae</taxon>
        <taxon>Sulfurirhabdus</taxon>
    </lineage>
</organism>
<reference evidence="5 6" key="1">
    <citation type="submission" date="2019-03" db="EMBL/GenBank/DDBJ databases">
        <title>Genomic Encyclopedia of Type Strains, Phase IV (KMG-IV): sequencing the most valuable type-strain genomes for metagenomic binning, comparative biology and taxonomic classification.</title>
        <authorList>
            <person name="Goeker M."/>
        </authorList>
    </citation>
    <scope>NUCLEOTIDE SEQUENCE [LARGE SCALE GENOMIC DNA]</scope>
    <source>
        <strain evidence="5 6">DSM 100309</strain>
    </source>
</reference>
<keyword evidence="3" id="KW-0560">Oxidoreductase</keyword>
<accession>A0A4R3XSM8</accession>
<dbReference type="GO" id="GO:0016628">
    <property type="term" value="F:oxidoreductase activity, acting on the CH-CH group of donors, NAD or NADP as acceptor"/>
    <property type="evidence" value="ECO:0007669"/>
    <property type="project" value="UniProtKB-ARBA"/>
</dbReference>
<dbReference type="Gene3D" id="3.20.20.70">
    <property type="entry name" value="Aldolase class I"/>
    <property type="match status" value="1"/>
</dbReference>
<dbReference type="RefSeq" id="WP_124948051.1">
    <property type="nucleotide sequence ID" value="NZ_BHVT01000075.1"/>
</dbReference>
<evidence type="ECO:0000256" key="2">
    <source>
        <dbReference type="ARBA" id="ARBA00005979"/>
    </source>
</evidence>
<dbReference type="GO" id="GO:0005829">
    <property type="term" value="C:cytosol"/>
    <property type="evidence" value="ECO:0007669"/>
    <property type="project" value="UniProtKB-ARBA"/>
</dbReference>
<dbReference type="PANTHER" id="PTHR22893">
    <property type="entry name" value="NADH OXIDOREDUCTASE-RELATED"/>
    <property type="match status" value="1"/>
</dbReference>
<dbReference type="PANTHER" id="PTHR22893:SF91">
    <property type="entry name" value="NADPH DEHYDROGENASE 2-RELATED"/>
    <property type="match status" value="1"/>
</dbReference>